<feature type="domain" description="HTH hxlR-type" evidence="4">
    <location>
        <begin position="11"/>
        <end position="105"/>
    </location>
</feature>
<evidence type="ECO:0000313" key="6">
    <source>
        <dbReference type="Proteomes" id="UP000587527"/>
    </source>
</evidence>
<name>A0A841BS49_9ACTN</name>
<dbReference type="PANTHER" id="PTHR33204:SF18">
    <property type="entry name" value="TRANSCRIPTIONAL REGULATORY PROTEIN"/>
    <property type="match status" value="1"/>
</dbReference>
<dbReference type="InterPro" id="IPR036388">
    <property type="entry name" value="WH-like_DNA-bd_sf"/>
</dbReference>
<dbReference type="Gene3D" id="3.30.1050.10">
    <property type="entry name" value="SCP2 sterol-binding domain"/>
    <property type="match status" value="1"/>
</dbReference>
<dbReference type="Proteomes" id="UP000587527">
    <property type="component" value="Unassembled WGS sequence"/>
</dbReference>
<dbReference type="InterPro" id="IPR002577">
    <property type="entry name" value="HTH_HxlR"/>
</dbReference>
<dbReference type="Pfam" id="PF01638">
    <property type="entry name" value="HxlR"/>
    <property type="match status" value="1"/>
</dbReference>
<keyword evidence="6" id="KW-1185">Reference proteome</keyword>
<keyword evidence="2 5" id="KW-0238">DNA-binding</keyword>
<comment type="caution">
    <text evidence="5">The sequence shown here is derived from an EMBL/GenBank/DDBJ whole genome shotgun (WGS) entry which is preliminary data.</text>
</comment>
<organism evidence="5 6">
    <name type="scientific">Allocatelliglobosispora scoriae</name>
    <dbReference type="NCBI Taxonomy" id="643052"/>
    <lineage>
        <taxon>Bacteria</taxon>
        <taxon>Bacillati</taxon>
        <taxon>Actinomycetota</taxon>
        <taxon>Actinomycetes</taxon>
        <taxon>Micromonosporales</taxon>
        <taxon>Micromonosporaceae</taxon>
        <taxon>Allocatelliglobosispora</taxon>
    </lineage>
</organism>
<dbReference type="PANTHER" id="PTHR33204">
    <property type="entry name" value="TRANSCRIPTIONAL REGULATOR, MARR FAMILY"/>
    <property type="match status" value="1"/>
</dbReference>
<keyword evidence="1" id="KW-0805">Transcription regulation</keyword>
<sequence length="223" mass="24345">MSGKRSYDDPCGVARALDLIGERWALLVVRELVFGPKRFTDLHHGLPTASQNVLSHRLRELLTAGIVRRTSPGSFEYELTERGRGLEPVLIHLARWGSGLPMPAKLVELSIDALMFALKTTFDPAADPELRVRVDLRFGSDRFHAEVADGCLYLARGDGLRPAAVITTEPPTLRSVIFGSRDPADARASGELVVEGDVVAADRFVGVFRPGHWIGKPAAAMPK</sequence>
<dbReference type="SUPFAM" id="SSF46785">
    <property type="entry name" value="Winged helix' DNA-binding domain"/>
    <property type="match status" value="1"/>
</dbReference>
<keyword evidence="3" id="KW-0804">Transcription</keyword>
<evidence type="ECO:0000256" key="1">
    <source>
        <dbReference type="ARBA" id="ARBA00023015"/>
    </source>
</evidence>
<evidence type="ECO:0000256" key="3">
    <source>
        <dbReference type="ARBA" id="ARBA00023163"/>
    </source>
</evidence>
<dbReference type="GO" id="GO:0003677">
    <property type="term" value="F:DNA binding"/>
    <property type="evidence" value="ECO:0007669"/>
    <property type="project" value="UniProtKB-KW"/>
</dbReference>
<dbReference type="EMBL" id="JACHMN010000002">
    <property type="protein sequence ID" value="MBB5870019.1"/>
    <property type="molecule type" value="Genomic_DNA"/>
</dbReference>
<gene>
    <name evidence="5" type="ORF">F4553_003398</name>
</gene>
<protein>
    <submittedName>
        <fullName evidence="5">DNA-binding HxlR family transcriptional regulator</fullName>
    </submittedName>
</protein>
<dbReference type="PROSITE" id="PS51118">
    <property type="entry name" value="HTH_HXLR"/>
    <property type="match status" value="1"/>
</dbReference>
<reference evidence="5 6" key="1">
    <citation type="submission" date="2020-08" db="EMBL/GenBank/DDBJ databases">
        <title>Sequencing the genomes of 1000 actinobacteria strains.</title>
        <authorList>
            <person name="Klenk H.-P."/>
        </authorList>
    </citation>
    <scope>NUCLEOTIDE SEQUENCE [LARGE SCALE GENOMIC DNA]</scope>
    <source>
        <strain evidence="5 6">DSM 45362</strain>
    </source>
</reference>
<dbReference type="Gene3D" id="1.10.10.10">
    <property type="entry name" value="Winged helix-like DNA-binding domain superfamily/Winged helix DNA-binding domain"/>
    <property type="match status" value="1"/>
</dbReference>
<dbReference type="InterPro" id="IPR036527">
    <property type="entry name" value="SCP2_sterol-bd_dom_sf"/>
</dbReference>
<evidence type="ECO:0000313" key="5">
    <source>
        <dbReference type="EMBL" id="MBB5870019.1"/>
    </source>
</evidence>
<dbReference type="SUPFAM" id="SSF55718">
    <property type="entry name" value="SCP-like"/>
    <property type="match status" value="1"/>
</dbReference>
<proteinExistence type="predicted"/>
<evidence type="ECO:0000259" key="4">
    <source>
        <dbReference type="PROSITE" id="PS51118"/>
    </source>
</evidence>
<accession>A0A841BS49</accession>
<dbReference type="AlphaFoldDB" id="A0A841BS49"/>
<dbReference type="RefSeq" id="WP_184837091.1">
    <property type="nucleotide sequence ID" value="NZ_JACHMN010000002.1"/>
</dbReference>
<dbReference type="InterPro" id="IPR036390">
    <property type="entry name" value="WH_DNA-bd_sf"/>
</dbReference>
<evidence type="ECO:0000256" key="2">
    <source>
        <dbReference type="ARBA" id="ARBA00023125"/>
    </source>
</evidence>